<evidence type="ECO:0000256" key="11">
    <source>
        <dbReference type="ARBA" id="ARBA00023136"/>
    </source>
</evidence>
<feature type="transmembrane region" description="Helical" evidence="13">
    <location>
        <begin position="98"/>
        <end position="120"/>
    </location>
</feature>
<dbReference type="OrthoDB" id="8156287at2"/>
<dbReference type="GO" id="GO:0020037">
    <property type="term" value="F:heme binding"/>
    <property type="evidence" value="ECO:0007669"/>
    <property type="project" value="TreeGrafter"/>
</dbReference>
<evidence type="ECO:0000256" key="9">
    <source>
        <dbReference type="ARBA" id="ARBA00022989"/>
    </source>
</evidence>
<gene>
    <name evidence="15" type="ORF">AS026_18255</name>
</gene>
<dbReference type="Pfam" id="PF01292">
    <property type="entry name" value="Ni_hydr_CYTB"/>
    <property type="match status" value="1"/>
</dbReference>
<dbReference type="RefSeq" id="WP_025658200.1">
    <property type="nucleotide sequence ID" value="NZ_LNCD01000123.1"/>
</dbReference>
<comment type="subcellular location">
    <subcellularLocation>
        <location evidence="2">Cell membrane</location>
        <topology evidence="2">Multi-pass membrane protein</topology>
    </subcellularLocation>
</comment>
<dbReference type="GO" id="GO:0022904">
    <property type="term" value="P:respiratory electron transport chain"/>
    <property type="evidence" value="ECO:0007669"/>
    <property type="project" value="InterPro"/>
</dbReference>
<keyword evidence="10" id="KW-0408">Iron</keyword>
<proteinExistence type="inferred from homology"/>
<evidence type="ECO:0000256" key="5">
    <source>
        <dbReference type="ARBA" id="ARBA00022617"/>
    </source>
</evidence>
<keyword evidence="4" id="KW-1003">Cell membrane</keyword>
<keyword evidence="7" id="KW-0479">Metal-binding</keyword>
<dbReference type="Proteomes" id="UP000068164">
    <property type="component" value="Unassembled WGS sequence"/>
</dbReference>
<dbReference type="GO" id="GO:0009055">
    <property type="term" value="F:electron transfer activity"/>
    <property type="evidence" value="ECO:0007669"/>
    <property type="project" value="InterPro"/>
</dbReference>
<keyword evidence="11 13" id="KW-0472">Membrane</keyword>
<dbReference type="InterPro" id="IPR016174">
    <property type="entry name" value="Di-haem_cyt_TM"/>
</dbReference>
<protein>
    <submittedName>
        <fullName evidence="15">Cytochrome B</fullName>
    </submittedName>
</protein>
<dbReference type="PANTHER" id="PTHR30529">
    <property type="entry name" value="CYTOCHROME B561"/>
    <property type="match status" value="1"/>
</dbReference>
<keyword evidence="3" id="KW-0813">Transport</keyword>
<keyword evidence="16" id="KW-1185">Reference proteome</keyword>
<dbReference type="InterPro" id="IPR052168">
    <property type="entry name" value="Cytochrome_b561_oxidase"/>
</dbReference>
<comment type="caution">
    <text evidence="15">The sequence shown here is derived from an EMBL/GenBank/DDBJ whole genome shotgun (WGS) entry which is preliminary data.</text>
</comment>
<dbReference type="GO" id="GO:0046872">
    <property type="term" value="F:metal ion binding"/>
    <property type="evidence" value="ECO:0007669"/>
    <property type="project" value="UniProtKB-KW"/>
</dbReference>
<accession>A0A109J8I4</accession>
<evidence type="ECO:0000256" key="2">
    <source>
        <dbReference type="ARBA" id="ARBA00004651"/>
    </source>
</evidence>
<keyword evidence="6 13" id="KW-0812">Transmembrane</keyword>
<evidence type="ECO:0000256" key="12">
    <source>
        <dbReference type="ARBA" id="ARBA00037975"/>
    </source>
</evidence>
<keyword evidence="9 13" id="KW-1133">Transmembrane helix</keyword>
<sequence length="167" mass="18319">MPTDSRDAYSLPQRLLHWVMALMIFFNLLFPDGMNAWNRTVRHGGIPSADQIASANVHAYVGIGILVLAILRVCLRLIQGAPAEPAAEPKIFRIGAKVAHAALYLLIFLLPLTGMMAYYLGIDFSGELHGGILKAILWALIAAHVAGALAHQFYWKTNVLRRMTVGS</sequence>
<evidence type="ECO:0000256" key="4">
    <source>
        <dbReference type="ARBA" id="ARBA00022475"/>
    </source>
</evidence>
<evidence type="ECO:0000313" key="16">
    <source>
        <dbReference type="Proteomes" id="UP000068164"/>
    </source>
</evidence>
<comment type="similarity">
    <text evidence="12">Belongs to the cytochrome b561 family.</text>
</comment>
<feature type="domain" description="Cytochrome b561 bacterial/Ni-hydrogenase" evidence="14">
    <location>
        <begin position="9"/>
        <end position="164"/>
    </location>
</feature>
<dbReference type="EMBL" id="LNCD01000123">
    <property type="protein sequence ID" value="KWV44306.1"/>
    <property type="molecule type" value="Genomic_DNA"/>
</dbReference>
<dbReference type="SUPFAM" id="SSF81342">
    <property type="entry name" value="Transmembrane di-heme cytochromes"/>
    <property type="match status" value="1"/>
</dbReference>
<evidence type="ECO:0000256" key="8">
    <source>
        <dbReference type="ARBA" id="ARBA00022982"/>
    </source>
</evidence>
<evidence type="ECO:0000259" key="14">
    <source>
        <dbReference type="Pfam" id="PF01292"/>
    </source>
</evidence>
<evidence type="ECO:0000256" key="3">
    <source>
        <dbReference type="ARBA" id="ARBA00022448"/>
    </source>
</evidence>
<keyword evidence="8" id="KW-0249">Electron transport</keyword>
<reference evidence="15 16" key="1">
    <citation type="submission" date="2015-11" db="EMBL/GenBank/DDBJ databases">
        <title>Draft Genome Sequence of the Strain BR 10423 (Rhizobium sp.) isolated from nodules of Mimosa pudica.</title>
        <authorList>
            <person name="Barauna A.C."/>
            <person name="Zilli J.E."/>
            <person name="Simoes-Araujo J.L."/>
            <person name="Reis V.M."/>
            <person name="James E.K."/>
            <person name="Reis F.B.Jr."/>
            <person name="Rouws L.F."/>
            <person name="Passos S.R."/>
            <person name="Gois S.R."/>
        </authorList>
    </citation>
    <scope>NUCLEOTIDE SEQUENCE [LARGE SCALE GENOMIC DNA]</scope>
    <source>
        <strain evidence="15 16">BR10423</strain>
    </source>
</reference>
<dbReference type="GO" id="GO:0005886">
    <property type="term" value="C:plasma membrane"/>
    <property type="evidence" value="ECO:0007669"/>
    <property type="project" value="UniProtKB-SubCell"/>
</dbReference>
<evidence type="ECO:0000256" key="13">
    <source>
        <dbReference type="SAM" id="Phobius"/>
    </source>
</evidence>
<evidence type="ECO:0000256" key="7">
    <source>
        <dbReference type="ARBA" id="ARBA00022723"/>
    </source>
</evidence>
<name>A0A109J8I4_9HYPH</name>
<dbReference type="PANTHER" id="PTHR30529:SF6">
    <property type="entry name" value="BLL0291 PROTEIN"/>
    <property type="match status" value="1"/>
</dbReference>
<feature type="transmembrane region" description="Helical" evidence="13">
    <location>
        <begin position="132"/>
        <end position="154"/>
    </location>
</feature>
<dbReference type="InterPro" id="IPR011577">
    <property type="entry name" value="Cyt_b561_bac/Ni-Hgenase"/>
</dbReference>
<dbReference type="Gene3D" id="1.20.950.20">
    <property type="entry name" value="Transmembrane di-heme cytochromes, Chain C"/>
    <property type="match status" value="1"/>
</dbReference>
<evidence type="ECO:0000256" key="1">
    <source>
        <dbReference type="ARBA" id="ARBA00001970"/>
    </source>
</evidence>
<organism evidence="15 16">
    <name type="scientific">Rhizobium altiplani</name>
    <dbReference type="NCBI Taxonomy" id="1864509"/>
    <lineage>
        <taxon>Bacteria</taxon>
        <taxon>Pseudomonadati</taxon>
        <taxon>Pseudomonadota</taxon>
        <taxon>Alphaproteobacteria</taxon>
        <taxon>Hyphomicrobiales</taxon>
        <taxon>Rhizobiaceae</taxon>
        <taxon>Rhizobium/Agrobacterium group</taxon>
        <taxon>Rhizobium</taxon>
    </lineage>
</organism>
<comment type="cofactor">
    <cofactor evidence="1">
        <name>heme b</name>
        <dbReference type="ChEBI" id="CHEBI:60344"/>
    </cofactor>
</comment>
<feature type="transmembrane region" description="Helical" evidence="13">
    <location>
        <begin position="15"/>
        <end position="37"/>
    </location>
</feature>
<keyword evidence="5" id="KW-0349">Heme</keyword>
<evidence type="ECO:0000256" key="6">
    <source>
        <dbReference type="ARBA" id="ARBA00022692"/>
    </source>
</evidence>
<dbReference type="AlphaFoldDB" id="A0A109J8I4"/>
<evidence type="ECO:0000313" key="15">
    <source>
        <dbReference type="EMBL" id="KWV44306.1"/>
    </source>
</evidence>
<evidence type="ECO:0000256" key="10">
    <source>
        <dbReference type="ARBA" id="ARBA00023004"/>
    </source>
</evidence>
<feature type="transmembrane region" description="Helical" evidence="13">
    <location>
        <begin position="57"/>
        <end position="78"/>
    </location>
</feature>